<dbReference type="PANTHER" id="PTHR43429:SF1">
    <property type="entry name" value="NAD(P)H SULFUR OXIDOREDUCTASE (COA-DEPENDENT)"/>
    <property type="match status" value="1"/>
</dbReference>
<feature type="domain" description="Pyridine nucleotide-disulphide oxidoreductase dimerisation" evidence="7">
    <location>
        <begin position="321"/>
        <end position="422"/>
    </location>
</feature>
<evidence type="ECO:0000256" key="6">
    <source>
        <dbReference type="ARBA" id="ARBA00023284"/>
    </source>
</evidence>
<accession>A0A0F7DC98</accession>
<dbReference type="HOGENOM" id="CLU_003291_1_3_2"/>
<sequence length="437" mass="47861">MRVVIVGGGAGGMTAASRIRALKPDWDVKVFEASSFVSHAPCGIPYAIEFDFPSDELMYYKPEVFVKERGIDLHMNARVIEAKDGYVVVEENGEVKEYEWDKLLIATGASPKVPPVEGVDLENVFTVDLPPDADRIREAAKDAENVVIVGAGYVGVEMAEAFSARGKKVTVIEMADQPLPNFDSEIAEIVRKEMEQKVDLRLGEKIVAIEGKDRVERVVTDRGEYRADLVLMAVGVKPNTELAEQLGVELGESGAIKVNGRMETSVENVYAAGDVAEAKHLVTGKNVWIPLAPSGNKMGYVAGVNMAGGNIEFPGIVGTQITKFHELQIGRTGLTEREAKQEGFEVKSAFITANTKVHYYPGAKKTYLKVVKDVKTNRILGAQVAGYEMVAMRTNVFAVAIQAQFTTRDLFFLDLVYAPPFTPIWDPVIVSARVLKF</sequence>
<evidence type="ECO:0000256" key="1">
    <source>
        <dbReference type="ARBA" id="ARBA00001974"/>
    </source>
</evidence>
<name>A0A0F7DC98_9EURY</name>
<dbReference type="STRING" id="113653.GAH_00177"/>
<dbReference type="Pfam" id="PF02852">
    <property type="entry name" value="Pyr_redox_dim"/>
    <property type="match status" value="1"/>
</dbReference>
<organism evidence="9 10">
    <name type="scientific">Geoglobus ahangari</name>
    <dbReference type="NCBI Taxonomy" id="113653"/>
    <lineage>
        <taxon>Archaea</taxon>
        <taxon>Methanobacteriati</taxon>
        <taxon>Methanobacteriota</taxon>
        <taxon>Archaeoglobi</taxon>
        <taxon>Archaeoglobales</taxon>
        <taxon>Archaeoglobaceae</taxon>
        <taxon>Geoglobus</taxon>
    </lineage>
</organism>
<keyword evidence="3" id="KW-0285">Flavoprotein</keyword>
<feature type="domain" description="FAD/NAD(P)-binding" evidence="8">
    <location>
        <begin position="1"/>
        <end position="283"/>
    </location>
</feature>
<evidence type="ECO:0000259" key="7">
    <source>
        <dbReference type="Pfam" id="PF02852"/>
    </source>
</evidence>
<evidence type="ECO:0000256" key="5">
    <source>
        <dbReference type="ARBA" id="ARBA00023002"/>
    </source>
</evidence>
<dbReference type="InterPro" id="IPR023753">
    <property type="entry name" value="FAD/NAD-binding_dom"/>
</dbReference>
<dbReference type="AlphaFoldDB" id="A0A0F7DC98"/>
<evidence type="ECO:0000256" key="4">
    <source>
        <dbReference type="ARBA" id="ARBA00022827"/>
    </source>
</evidence>
<dbReference type="RefSeq" id="WP_048094265.1">
    <property type="nucleotide sequence ID" value="NZ_CP011267.1"/>
</dbReference>
<keyword evidence="6" id="KW-0676">Redox-active center</keyword>
<dbReference type="InterPro" id="IPR016156">
    <property type="entry name" value="FAD/NAD-linked_Rdtase_dimer_sf"/>
</dbReference>
<proteinExistence type="inferred from homology"/>
<dbReference type="KEGG" id="gah:GAH_00177"/>
<evidence type="ECO:0000256" key="3">
    <source>
        <dbReference type="ARBA" id="ARBA00022630"/>
    </source>
</evidence>
<keyword evidence="4" id="KW-0274">FAD</keyword>
<dbReference type="SUPFAM" id="SSF55424">
    <property type="entry name" value="FAD/NAD-linked reductases, dimerisation (C-terminal) domain"/>
    <property type="match status" value="1"/>
</dbReference>
<dbReference type="OrthoDB" id="27922at2157"/>
<dbReference type="PRINTS" id="PR00411">
    <property type="entry name" value="PNDRDTASEI"/>
</dbReference>
<gene>
    <name evidence="9" type="ORF">GAH_00177</name>
</gene>
<reference evidence="9 10" key="1">
    <citation type="submission" date="2015-04" db="EMBL/GenBank/DDBJ databases">
        <title>The complete genome sequence of the hyperthermophilic, obligate iron-reducing archaeon Geoglobus ahangari strain 234T.</title>
        <authorList>
            <person name="Manzella M.P."/>
            <person name="Holmes D.E."/>
            <person name="Rocheleau J.M."/>
            <person name="Chung A."/>
            <person name="Reguera G."/>
            <person name="Kashefi K."/>
        </authorList>
    </citation>
    <scope>NUCLEOTIDE SEQUENCE [LARGE SCALE GENOMIC DNA]</scope>
    <source>
        <strain evidence="9 10">234</strain>
    </source>
</reference>
<evidence type="ECO:0000313" key="10">
    <source>
        <dbReference type="Proteomes" id="UP000034723"/>
    </source>
</evidence>
<dbReference type="InterPro" id="IPR004099">
    <property type="entry name" value="Pyr_nucl-diS_OxRdtase_dimer"/>
</dbReference>
<dbReference type="GO" id="GO:0016491">
    <property type="term" value="F:oxidoreductase activity"/>
    <property type="evidence" value="ECO:0007669"/>
    <property type="project" value="UniProtKB-KW"/>
</dbReference>
<comment type="cofactor">
    <cofactor evidence="1">
        <name>FAD</name>
        <dbReference type="ChEBI" id="CHEBI:57692"/>
    </cofactor>
</comment>
<evidence type="ECO:0000313" key="9">
    <source>
        <dbReference type="EMBL" id="AKG92466.1"/>
    </source>
</evidence>
<keyword evidence="5" id="KW-0560">Oxidoreductase</keyword>
<comment type="similarity">
    <text evidence="2">Belongs to the class-III pyridine nucleotide-disulfide oxidoreductase family.</text>
</comment>
<dbReference type="Gene3D" id="3.50.50.60">
    <property type="entry name" value="FAD/NAD(P)-binding domain"/>
    <property type="match status" value="2"/>
</dbReference>
<dbReference type="PANTHER" id="PTHR43429">
    <property type="entry name" value="PYRIDINE NUCLEOTIDE-DISULFIDE OXIDOREDUCTASE DOMAIN-CONTAINING"/>
    <property type="match status" value="1"/>
</dbReference>
<dbReference type="EMBL" id="CP011267">
    <property type="protein sequence ID" value="AKG92466.1"/>
    <property type="molecule type" value="Genomic_DNA"/>
</dbReference>
<dbReference type="GeneID" id="24802765"/>
<dbReference type="InterPro" id="IPR050260">
    <property type="entry name" value="FAD-bd_OxRdtase"/>
</dbReference>
<dbReference type="InParanoid" id="A0A0F7DC98"/>
<dbReference type="PATRIC" id="fig|113653.22.peg.174"/>
<dbReference type="Proteomes" id="UP000034723">
    <property type="component" value="Chromosome"/>
</dbReference>
<evidence type="ECO:0000259" key="8">
    <source>
        <dbReference type="Pfam" id="PF07992"/>
    </source>
</evidence>
<protein>
    <submittedName>
        <fullName evidence="9">Putative NAD(FAD)-dependent dehydrogenase</fullName>
    </submittedName>
</protein>
<dbReference type="SUPFAM" id="SSF51905">
    <property type="entry name" value="FAD/NAD(P)-binding domain"/>
    <property type="match status" value="1"/>
</dbReference>
<dbReference type="Pfam" id="PF07992">
    <property type="entry name" value="Pyr_redox_2"/>
    <property type="match status" value="1"/>
</dbReference>
<evidence type="ECO:0000256" key="2">
    <source>
        <dbReference type="ARBA" id="ARBA00009130"/>
    </source>
</evidence>
<keyword evidence="10" id="KW-1185">Reference proteome</keyword>
<dbReference type="PRINTS" id="PR00368">
    <property type="entry name" value="FADPNR"/>
</dbReference>
<dbReference type="InterPro" id="IPR036188">
    <property type="entry name" value="FAD/NAD-bd_sf"/>
</dbReference>
<dbReference type="FunCoup" id="A0A0F7DC98">
    <property type="interactions" value="40"/>
</dbReference>